<dbReference type="Proteomes" id="UP000646548">
    <property type="component" value="Unassembled WGS sequence"/>
</dbReference>
<name>A0A834CJ04_ORYME</name>
<accession>A0A834CJ04</accession>
<organism evidence="1 2">
    <name type="scientific">Oryzias melastigma</name>
    <name type="common">Marine medaka</name>
    <dbReference type="NCBI Taxonomy" id="30732"/>
    <lineage>
        <taxon>Eukaryota</taxon>
        <taxon>Metazoa</taxon>
        <taxon>Chordata</taxon>
        <taxon>Craniata</taxon>
        <taxon>Vertebrata</taxon>
        <taxon>Euteleostomi</taxon>
        <taxon>Actinopterygii</taxon>
        <taxon>Neopterygii</taxon>
        <taxon>Teleostei</taxon>
        <taxon>Neoteleostei</taxon>
        <taxon>Acanthomorphata</taxon>
        <taxon>Ovalentaria</taxon>
        <taxon>Atherinomorphae</taxon>
        <taxon>Beloniformes</taxon>
        <taxon>Adrianichthyidae</taxon>
        <taxon>Oryziinae</taxon>
        <taxon>Oryzias</taxon>
    </lineage>
</organism>
<dbReference type="EMBL" id="WKFB01000241">
    <property type="protein sequence ID" value="KAF6730272.1"/>
    <property type="molecule type" value="Genomic_DNA"/>
</dbReference>
<proteinExistence type="predicted"/>
<reference evidence="1" key="1">
    <citation type="journal article" name="BMC Genomics">
        <title>Long-read sequencing and de novo genome assembly of marine medaka (Oryzias melastigma).</title>
        <authorList>
            <person name="Liang P."/>
            <person name="Saqib H.S.A."/>
            <person name="Ni X."/>
            <person name="Shen Y."/>
        </authorList>
    </citation>
    <scope>NUCLEOTIDE SEQUENCE</scope>
    <source>
        <strain evidence="1">Bigg-433</strain>
    </source>
</reference>
<protein>
    <submittedName>
        <fullName evidence="1">Uncharacterized protein</fullName>
    </submittedName>
</protein>
<sequence length="155" mass="17229">MLQFDVPDLVYSTKNEESGGYTGSSSPFLWVGAPFNSKGVPAWAERDVSPALHKHPSRGCDWALARLHLHLALIVWRTPDCVWFCIWTPRPAPSFKKRSGLSPFKGGGNKNTRRDARGWARGGIVRTLKSKESISTEKSVARQTRFTSASFIILA</sequence>
<dbReference type="AlphaFoldDB" id="A0A834CJ04"/>
<gene>
    <name evidence="1" type="ORF">FQA47_011266</name>
</gene>
<evidence type="ECO:0000313" key="2">
    <source>
        <dbReference type="Proteomes" id="UP000646548"/>
    </source>
</evidence>
<evidence type="ECO:0000313" key="1">
    <source>
        <dbReference type="EMBL" id="KAF6730272.1"/>
    </source>
</evidence>
<comment type="caution">
    <text evidence="1">The sequence shown here is derived from an EMBL/GenBank/DDBJ whole genome shotgun (WGS) entry which is preliminary data.</text>
</comment>